<evidence type="ECO:0000256" key="13">
    <source>
        <dbReference type="ARBA" id="ARBA00023163"/>
    </source>
</evidence>
<dbReference type="GO" id="GO:0016787">
    <property type="term" value="F:hydrolase activity"/>
    <property type="evidence" value="ECO:0007669"/>
    <property type="project" value="UniProtKB-KW"/>
</dbReference>
<dbReference type="GO" id="GO:0043010">
    <property type="term" value="P:camera-type eye development"/>
    <property type="evidence" value="ECO:0007669"/>
    <property type="project" value="UniProtKB-ARBA"/>
</dbReference>
<evidence type="ECO:0000256" key="10">
    <source>
        <dbReference type="ARBA" id="ARBA00023015"/>
    </source>
</evidence>
<feature type="region of interest" description="Disordered" evidence="18">
    <location>
        <begin position="1247"/>
        <end position="1308"/>
    </location>
</feature>
<dbReference type="GO" id="GO:0060173">
    <property type="term" value="P:limb development"/>
    <property type="evidence" value="ECO:0007669"/>
    <property type="project" value="UniProtKB-ARBA"/>
</dbReference>
<dbReference type="InterPro" id="IPR000330">
    <property type="entry name" value="SNF2_N"/>
</dbReference>
<dbReference type="PROSITE" id="PS50013">
    <property type="entry name" value="CHROMO_2"/>
    <property type="match status" value="1"/>
</dbReference>
<keyword evidence="5" id="KW-0677">Repeat</keyword>
<keyword evidence="6" id="KW-0547">Nucleotide-binding</keyword>
<evidence type="ECO:0000256" key="4">
    <source>
        <dbReference type="ARBA" id="ARBA00022553"/>
    </source>
</evidence>
<feature type="signal peptide" evidence="19">
    <location>
        <begin position="1"/>
        <end position="20"/>
    </location>
</feature>
<keyword evidence="9" id="KW-0156">Chromatin regulator</keyword>
<dbReference type="Pfam" id="PF07533">
    <property type="entry name" value="BRK"/>
    <property type="match status" value="2"/>
</dbReference>
<evidence type="ECO:0000313" key="24">
    <source>
        <dbReference type="Proteomes" id="UP000694541"/>
    </source>
</evidence>
<dbReference type="GO" id="GO:0042472">
    <property type="term" value="P:inner ear morphogenesis"/>
    <property type="evidence" value="ECO:0007669"/>
    <property type="project" value="UniProtKB-ARBA"/>
</dbReference>
<dbReference type="FunFam" id="1.10.10.60:FF:000184">
    <property type="entry name" value="Chromodomain helicase DNA binding protein 6"/>
    <property type="match status" value="1"/>
</dbReference>
<dbReference type="GO" id="GO:0005634">
    <property type="term" value="C:nucleus"/>
    <property type="evidence" value="ECO:0007669"/>
    <property type="project" value="UniProtKB-SubCell"/>
</dbReference>
<dbReference type="Pfam" id="PF00176">
    <property type="entry name" value="SNF2-rel_dom"/>
    <property type="match status" value="1"/>
</dbReference>
<comment type="subcellular location">
    <subcellularLocation>
        <location evidence="1">Nucleus</location>
    </subcellularLocation>
</comment>
<evidence type="ECO:0000256" key="12">
    <source>
        <dbReference type="ARBA" id="ARBA00023125"/>
    </source>
</evidence>
<dbReference type="GO" id="GO:0021545">
    <property type="term" value="P:cranial nerve development"/>
    <property type="evidence" value="ECO:0007669"/>
    <property type="project" value="UniProtKB-ARBA"/>
</dbReference>
<evidence type="ECO:0000256" key="15">
    <source>
        <dbReference type="ARBA" id="ARBA00049360"/>
    </source>
</evidence>
<dbReference type="FunFam" id="3.40.50.300:FF:000015">
    <property type="entry name" value="chromodomain-helicase-DNA-binding protein 9 isoform X1"/>
    <property type="match status" value="1"/>
</dbReference>
<feature type="region of interest" description="Disordered" evidence="18">
    <location>
        <begin position="747"/>
        <end position="772"/>
    </location>
</feature>
<dbReference type="SUPFAM" id="SSF52540">
    <property type="entry name" value="P-loop containing nucleoside triphosphate hydrolases"/>
    <property type="match status" value="2"/>
</dbReference>
<dbReference type="Pfam" id="PF00271">
    <property type="entry name" value="Helicase_C"/>
    <property type="match status" value="1"/>
</dbReference>
<dbReference type="Pfam" id="PF00385">
    <property type="entry name" value="Chromo"/>
    <property type="match status" value="1"/>
</dbReference>
<dbReference type="Gene3D" id="3.40.5.120">
    <property type="match status" value="2"/>
</dbReference>
<keyword evidence="11" id="KW-0175">Coiled coil</keyword>
<dbReference type="Gene3D" id="2.40.50.40">
    <property type="match status" value="1"/>
</dbReference>
<dbReference type="InterPro" id="IPR014001">
    <property type="entry name" value="Helicase_ATP-bd"/>
</dbReference>
<reference evidence="23" key="1">
    <citation type="submission" date="2025-08" db="UniProtKB">
        <authorList>
            <consortium name="Ensembl"/>
        </authorList>
    </citation>
    <scope>IDENTIFICATION</scope>
</reference>
<keyword evidence="7" id="KW-0378">Hydrolase</keyword>
<dbReference type="GO" id="GO:0006364">
    <property type="term" value="P:rRNA processing"/>
    <property type="evidence" value="ECO:0007669"/>
    <property type="project" value="UniProtKB-KW"/>
</dbReference>
<dbReference type="InterPro" id="IPR056342">
    <property type="entry name" value="HTH_CHD6-9"/>
</dbReference>
<dbReference type="GO" id="GO:0005524">
    <property type="term" value="F:ATP binding"/>
    <property type="evidence" value="ECO:0007669"/>
    <property type="project" value="UniProtKB-KW"/>
</dbReference>
<dbReference type="GO" id="GO:0003007">
    <property type="term" value="P:heart morphogenesis"/>
    <property type="evidence" value="ECO:0007669"/>
    <property type="project" value="UniProtKB-ARBA"/>
</dbReference>
<dbReference type="InterPro" id="IPR038718">
    <property type="entry name" value="SNF2-like_sf"/>
</dbReference>
<evidence type="ECO:0000259" key="21">
    <source>
        <dbReference type="PROSITE" id="PS51192"/>
    </source>
</evidence>
<evidence type="ECO:0000256" key="17">
    <source>
        <dbReference type="ARBA" id="ARBA00076720"/>
    </source>
</evidence>
<protein>
    <recommendedName>
        <fullName evidence="16">Chromodomain-helicase-DNA-binding protein 7</fullName>
    </recommendedName>
    <alternativeName>
        <fullName evidence="17">ATP-dependent helicase CHD7</fullName>
    </alternativeName>
</protein>
<evidence type="ECO:0000256" key="18">
    <source>
        <dbReference type="SAM" id="MobiDB-lite"/>
    </source>
</evidence>
<keyword evidence="14" id="KW-0539">Nucleus</keyword>
<dbReference type="InterPro" id="IPR016197">
    <property type="entry name" value="Chromo-like_dom_sf"/>
</dbReference>
<dbReference type="CDD" id="cd18663">
    <property type="entry name" value="CD2_tandem_CHD5-9_like"/>
    <property type="match status" value="1"/>
</dbReference>
<dbReference type="GO" id="GO:0050877">
    <property type="term" value="P:nervous system process"/>
    <property type="evidence" value="ECO:0007669"/>
    <property type="project" value="UniProtKB-ARBA"/>
</dbReference>
<keyword evidence="8" id="KW-0067">ATP-binding</keyword>
<organism evidence="23 24">
    <name type="scientific">Accipiter nisus</name>
    <name type="common">Eurasian sparrowhawk</name>
    <dbReference type="NCBI Taxonomy" id="211598"/>
    <lineage>
        <taxon>Eukaryota</taxon>
        <taxon>Metazoa</taxon>
        <taxon>Chordata</taxon>
        <taxon>Craniata</taxon>
        <taxon>Vertebrata</taxon>
        <taxon>Euteleostomi</taxon>
        <taxon>Archelosauria</taxon>
        <taxon>Archosauria</taxon>
        <taxon>Dinosauria</taxon>
        <taxon>Saurischia</taxon>
        <taxon>Theropoda</taxon>
        <taxon>Coelurosauria</taxon>
        <taxon>Aves</taxon>
        <taxon>Neognathae</taxon>
        <taxon>Neoaves</taxon>
        <taxon>Telluraves</taxon>
        <taxon>Accipitrimorphae</taxon>
        <taxon>Accipitriformes</taxon>
        <taxon>Accipitridae</taxon>
        <taxon>Accipitrinae</taxon>
        <taxon>Accipiter</taxon>
    </lineage>
</organism>
<dbReference type="GO" id="GO:0003677">
    <property type="term" value="F:DNA binding"/>
    <property type="evidence" value="ECO:0007669"/>
    <property type="project" value="UniProtKB-KW"/>
</dbReference>
<dbReference type="GO" id="GO:0043584">
    <property type="term" value="P:nose development"/>
    <property type="evidence" value="ECO:0007669"/>
    <property type="project" value="UniProtKB-ARBA"/>
</dbReference>
<dbReference type="GO" id="GO:0048806">
    <property type="term" value="P:genitalia development"/>
    <property type="evidence" value="ECO:0007669"/>
    <property type="project" value="UniProtKB-ARBA"/>
</dbReference>
<dbReference type="SUPFAM" id="SSF160481">
    <property type="entry name" value="BRK domain-like"/>
    <property type="match status" value="2"/>
</dbReference>
<dbReference type="Gene3D" id="3.40.50.300">
    <property type="entry name" value="P-loop containing nucleotide triphosphate hydrolases"/>
    <property type="match status" value="1"/>
</dbReference>
<dbReference type="FunFam" id="3.40.50.10810:FF:000003">
    <property type="entry name" value="chromodomain-helicase-DNA-binding protein 8 isoform X4"/>
    <property type="match status" value="1"/>
</dbReference>
<dbReference type="SMART" id="SM00298">
    <property type="entry name" value="CHROMO"/>
    <property type="match status" value="1"/>
</dbReference>
<dbReference type="PROSITE" id="PS51192">
    <property type="entry name" value="HELICASE_ATP_BIND_1"/>
    <property type="match status" value="1"/>
</dbReference>
<evidence type="ECO:0000256" key="3">
    <source>
        <dbReference type="ARBA" id="ARBA00022552"/>
    </source>
</evidence>
<dbReference type="Pfam" id="PF23078">
    <property type="entry name" value="HTH_CHD6-9"/>
    <property type="match status" value="1"/>
</dbReference>
<dbReference type="GO" id="GO:0060021">
    <property type="term" value="P:roof of mouth development"/>
    <property type="evidence" value="ECO:0007669"/>
    <property type="project" value="UniProtKB-ARBA"/>
</dbReference>
<evidence type="ECO:0000259" key="22">
    <source>
        <dbReference type="PROSITE" id="PS51194"/>
    </source>
</evidence>
<dbReference type="FunFam" id="3.40.5.120:FF:000003">
    <property type="entry name" value="chromodomain-helicase-DNA-binding protein 9 isoform X1"/>
    <property type="match status" value="1"/>
</dbReference>
<feature type="compositionally biased region" description="Basic and acidic residues" evidence="18">
    <location>
        <begin position="1282"/>
        <end position="1301"/>
    </location>
</feature>
<feature type="compositionally biased region" description="Basic and acidic residues" evidence="18">
    <location>
        <begin position="755"/>
        <end position="767"/>
    </location>
</feature>
<dbReference type="Ensembl" id="ENSANIT00000012313.1">
    <property type="protein sequence ID" value="ENSANIP00000011905.1"/>
    <property type="gene ID" value="ENSANIG00000002232.1"/>
</dbReference>
<dbReference type="InterPro" id="IPR001650">
    <property type="entry name" value="Helicase_C-like"/>
</dbReference>
<evidence type="ECO:0000256" key="14">
    <source>
        <dbReference type="ARBA" id="ARBA00023242"/>
    </source>
</evidence>
<evidence type="ECO:0000259" key="20">
    <source>
        <dbReference type="PROSITE" id="PS50013"/>
    </source>
</evidence>
<evidence type="ECO:0000256" key="19">
    <source>
        <dbReference type="SAM" id="SignalP"/>
    </source>
</evidence>
<evidence type="ECO:0000256" key="5">
    <source>
        <dbReference type="ARBA" id="ARBA00022737"/>
    </source>
</evidence>
<dbReference type="GO" id="GO:0007417">
    <property type="term" value="P:central nervous system development"/>
    <property type="evidence" value="ECO:0007669"/>
    <property type="project" value="UniProtKB-ARBA"/>
</dbReference>
<evidence type="ECO:0000256" key="6">
    <source>
        <dbReference type="ARBA" id="ARBA00022741"/>
    </source>
</evidence>
<keyword evidence="13" id="KW-0804">Transcription</keyword>
<comment type="catalytic activity">
    <reaction evidence="15">
        <text>ATP + H2O = ADP + phosphate + H(+)</text>
        <dbReference type="Rhea" id="RHEA:13065"/>
        <dbReference type="ChEBI" id="CHEBI:15377"/>
        <dbReference type="ChEBI" id="CHEBI:15378"/>
        <dbReference type="ChEBI" id="CHEBI:30616"/>
        <dbReference type="ChEBI" id="CHEBI:43474"/>
        <dbReference type="ChEBI" id="CHEBI:456216"/>
    </reaction>
</comment>
<dbReference type="SUPFAM" id="SSF54160">
    <property type="entry name" value="Chromo domain-like"/>
    <property type="match status" value="1"/>
</dbReference>
<dbReference type="InterPro" id="IPR023780">
    <property type="entry name" value="Chromo_domain"/>
</dbReference>
<dbReference type="InterPro" id="IPR000953">
    <property type="entry name" value="Chromo/chromo_shadow_dom"/>
</dbReference>
<dbReference type="Gene3D" id="3.40.50.10810">
    <property type="entry name" value="Tandem AAA-ATPase domain"/>
    <property type="match status" value="1"/>
</dbReference>
<evidence type="ECO:0000256" key="11">
    <source>
        <dbReference type="ARBA" id="ARBA00023054"/>
    </source>
</evidence>
<feature type="domain" description="Chromo" evidence="20">
    <location>
        <begin position="57"/>
        <end position="122"/>
    </location>
</feature>
<dbReference type="CDD" id="cd18793">
    <property type="entry name" value="SF2_C_SNF"/>
    <property type="match status" value="1"/>
</dbReference>
<keyword evidence="4" id="KW-0597">Phosphoprotein</keyword>
<dbReference type="InterPro" id="IPR051493">
    <property type="entry name" value="CHD"/>
</dbReference>
<feature type="domain" description="Helicase ATP-binding" evidence="21">
    <location>
        <begin position="155"/>
        <end position="329"/>
    </location>
</feature>
<keyword evidence="10" id="KW-0805">Transcription regulation</keyword>
<evidence type="ECO:0000256" key="2">
    <source>
        <dbReference type="ARBA" id="ARBA00007025"/>
    </source>
</evidence>
<comment type="similarity">
    <text evidence="2">Belongs to the SNF2/RAD54 helicase family.</text>
</comment>
<evidence type="ECO:0000256" key="7">
    <source>
        <dbReference type="ARBA" id="ARBA00022801"/>
    </source>
</evidence>
<dbReference type="SMART" id="SM00490">
    <property type="entry name" value="HELICc"/>
    <property type="match status" value="1"/>
</dbReference>
<dbReference type="FunFam" id="3.40.5.120:FF:000002">
    <property type="entry name" value="chromodomain-helicase-DNA-binding protein 9 isoform X1"/>
    <property type="match status" value="1"/>
</dbReference>
<reference evidence="23" key="2">
    <citation type="submission" date="2025-09" db="UniProtKB">
        <authorList>
            <consortium name="Ensembl"/>
        </authorList>
    </citation>
    <scope>IDENTIFICATION</scope>
</reference>
<dbReference type="PROSITE" id="PS51194">
    <property type="entry name" value="HELICASE_CTER"/>
    <property type="match status" value="1"/>
</dbReference>
<feature type="compositionally biased region" description="Basic and acidic residues" evidence="18">
    <location>
        <begin position="1260"/>
        <end position="1274"/>
    </location>
</feature>
<accession>A0A8B9RVF7</accession>
<dbReference type="Gene3D" id="1.10.10.60">
    <property type="entry name" value="Homeodomain-like"/>
    <property type="match status" value="2"/>
</dbReference>
<dbReference type="GO" id="GO:0060322">
    <property type="term" value="P:head development"/>
    <property type="evidence" value="ECO:0007669"/>
    <property type="project" value="UniProtKB-ARBA"/>
</dbReference>
<dbReference type="InterPro" id="IPR037259">
    <property type="entry name" value="BRK_sf"/>
</dbReference>
<dbReference type="GO" id="GO:0006325">
    <property type="term" value="P:chromatin organization"/>
    <property type="evidence" value="ECO:0007669"/>
    <property type="project" value="UniProtKB-KW"/>
</dbReference>
<evidence type="ECO:0000256" key="16">
    <source>
        <dbReference type="ARBA" id="ARBA00074665"/>
    </source>
</evidence>
<name>A0A8B9RVF7_9AVES</name>
<proteinExistence type="inferred from homology"/>
<dbReference type="SMART" id="SM00487">
    <property type="entry name" value="DEXDc"/>
    <property type="match status" value="1"/>
</dbReference>
<keyword evidence="12" id="KW-0238">DNA-binding</keyword>
<keyword evidence="3" id="KW-0698">rRNA processing</keyword>
<feature type="region of interest" description="Disordered" evidence="18">
    <location>
        <begin position="115"/>
        <end position="134"/>
    </location>
</feature>
<sequence length="1713" mass="197058">AGNLRLCLSFFSSYLHCQWASVEELDKDKRIQQKIKRFKAKQGQNKFLSELFNPDYVEVDRIMDFSRSTDDNGEPVTHYLVKWCSLPYEDSTWELKQDIDHAKIEEFEKLMSREPEMERVERPPADDWKKSESSREYKNNNKLREYQLEGVNWLLFNWYNTRNCILADEMGLGKTIQSITFLYEIYLKGIHGPFLVIAPLSTIPNWEREFRTWTELNVVVYHGSQASRRTIQLYEMYFKDPQGRVIKGSYKFHAIITTFEMILTDCPELRNIPWRCVVIDEAHRLKNRNCKLLEGLKMMDLEHKVLLTGTPLQNTVEELFSLLHFLEPGRFPSETTFMQEFGDLKTEEQVQKLQAILKPMMLRRLKEDVEKNLAPKEETIIEVELTNIQKKYYRAILEKNFTFLSKGGGQANVPNLLNTMMELRKCCNHPYLINGAEEKILEEFKETHNADSPDFQLQAMIQAAGKLVLIDKLLPKLKAGGHRVLIFSQMVRCLDILEDYLIQRRYPYERIDGRVRGNLRQAAIDRFSRPDSDRFVFLLCTRAGGLGINLTAADTCIIFDSDWNPQNDLQAQARCHRIGQSKSVKIYRLITRNSYEREMFDKASLKLGLDKAVLQSMSGRENVQQLSKKEIEDLLRKGAYGALMDEEDEGSKFCEEDIDQILLRRTHTITIESEGKGSTFAKASFVASGNRTDISLDDPNFWQKWAKKAELDIDALNGRNNLVIDTPRVRKQTRLYSAVKEDELMEFSDLESDSEEKPSTKPRRPQDKSQGYARSECFRVEKNLLVYGWGRWTDILSHGRYKRQLTEQDVETICRTILVYCLNHYKGDENIKSFIWDLITPTADGQTRALVNHSGLSAPVPRGRKGKKVKAQSSQPMLQDADWLTTCNPDVLFQEDILINILRVFLLHAFEKSMTSFGLDVWIPEPFHAEVPADWWDKEADKSLLIGVFKHGYEKYNSMRADPALCFLERVGMPDAKAIAAEQRGTDMLADGGQLYWPNTSTLTTRLRRLITAYQRSYKRQQMRQEALMKTDRRRRRPREEVRALEAEREAIITEKRQKWTRREEADFYRVVSTFGIIFDPVKHQFDWNQFRAFARLDKKSDESLEKYFNGFVNMCRRVCRMPVKPDDEPPDLSTMIEPITEERASRTLYRIELLRKIREQVLHHPQLGERLKLCQPSLDLPEWWECGKHDKDLLIGAAKHGVSRTDYHILNDPELSFLEAHKNFAQNRGTGNANTVSSVNPLGAGCSQTPPIVPSTPVQEEKTTEQTESKVEGSENPAATEKSDVKEETDIADKDTKPNCDAEAEPGSVKCELKDIEMSTDLMHRRGCYSAGAVSQGKNFDEESNASMSTARDETRDGFYMEDGDPSVVQLLHERTFAFSFWPKDRVMINRLDNICEAVLKGKWPVNRRQMFDFQGLIPGYTPTAVDSPLQKRSFAELSMVGQATVSGSEDITASPQLSKVVSENGQEKVVDLSKASREATSSTSNFSSVTSKFILPNVSTPVSDAFKTQMELLQAGLSRTPTRHLLNGSLIDGEPPMKRRRGRRKNVEGLDLLFMSNKRTSLTVVRQQPFYTRIPVINLEDGTRLVGEDAPKNKDLVEWLKLHPTYTVDIADVLFSPFQKPKQKRHRCRNPNKLDINTLTGEERVPVVNKRNGKKMGGAMAPPMKDLPRWLEENPEFAVAPDWTDIVKQSVSETLIPCFTVDYSTEKLKAV</sequence>
<dbReference type="SMART" id="SM00592">
    <property type="entry name" value="BRK"/>
    <property type="match status" value="2"/>
</dbReference>
<dbReference type="InterPro" id="IPR006576">
    <property type="entry name" value="BRK_domain"/>
</dbReference>
<evidence type="ECO:0000256" key="9">
    <source>
        <dbReference type="ARBA" id="ARBA00022853"/>
    </source>
</evidence>
<keyword evidence="24" id="KW-1185">Reference proteome</keyword>
<dbReference type="InterPro" id="IPR049730">
    <property type="entry name" value="SNF2/RAD54-like_C"/>
</dbReference>
<dbReference type="FunFam" id="2.40.50.40:FF:000001">
    <property type="entry name" value="chromodomain-helicase-DNA-binding protein 8 isoform X4"/>
    <property type="match status" value="1"/>
</dbReference>
<feature type="chain" id="PRO_5034010732" description="Chromodomain-helicase-DNA-binding protein 7" evidence="19">
    <location>
        <begin position="21"/>
        <end position="1713"/>
    </location>
</feature>
<dbReference type="PANTHER" id="PTHR46850">
    <property type="entry name" value="CHROMODOMAIN-HELICASE-DNA-BINDING PROTEIN 9"/>
    <property type="match status" value="1"/>
</dbReference>
<dbReference type="PANTHER" id="PTHR46850:SF1">
    <property type="entry name" value="CHROMODOMAIN-HELICASE-DNA-BINDING PROTEIN 9"/>
    <property type="match status" value="1"/>
</dbReference>
<feature type="domain" description="Helicase C-terminal" evidence="22">
    <location>
        <begin position="469"/>
        <end position="620"/>
    </location>
</feature>
<evidence type="ECO:0000256" key="1">
    <source>
        <dbReference type="ARBA" id="ARBA00004123"/>
    </source>
</evidence>
<evidence type="ECO:0000313" key="23">
    <source>
        <dbReference type="Ensembl" id="ENSANIP00000011905.1"/>
    </source>
</evidence>
<evidence type="ECO:0000256" key="8">
    <source>
        <dbReference type="ARBA" id="ARBA00022840"/>
    </source>
</evidence>
<dbReference type="Proteomes" id="UP000694541">
    <property type="component" value="Unplaced"/>
</dbReference>
<dbReference type="GO" id="GO:0051049">
    <property type="term" value="P:regulation of transport"/>
    <property type="evidence" value="ECO:0007669"/>
    <property type="project" value="UniProtKB-ARBA"/>
</dbReference>
<dbReference type="InterPro" id="IPR027417">
    <property type="entry name" value="P-loop_NTPase"/>
</dbReference>
<keyword evidence="19" id="KW-0732">Signal</keyword>